<protein>
    <submittedName>
        <fullName evidence="3">Heteromeric transposase endonuclease subunit TnsA</fullName>
    </submittedName>
</protein>
<keyword evidence="4" id="KW-1185">Reference proteome</keyword>
<evidence type="ECO:0000259" key="1">
    <source>
        <dbReference type="Pfam" id="PF08721"/>
    </source>
</evidence>
<dbReference type="InterPro" id="IPR014833">
    <property type="entry name" value="TnsA_N"/>
</dbReference>
<keyword evidence="3" id="KW-0540">Nuclease</keyword>
<comment type="caution">
    <text evidence="3">The sequence shown here is derived from an EMBL/GenBank/DDBJ whole genome shotgun (WGS) entry which is preliminary data.</text>
</comment>
<organism evidence="3 4">
    <name type="scientific">Vibrio viridaestus</name>
    <dbReference type="NCBI Taxonomy" id="2487322"/>
    <lineage>
        <taxon>Bacteria</taxon>
        <taxon>Pseudomonadati</taxon>
        <taxon>Pseudomonadota</taxon>
        <taxon>Gammaproteobacteria</taxon>
        <taxon>Vibrionales</taxon>
        <taxon>Vibrionaceae</taxon>
        <taxon>Vibrio</taxon>
    </lineage>
</organism>
<reference evidence="3 4" key="1">
    <citation type="submission" date="2018-11" db="EMBL/GenBank/DDBJ databases">
        <title>Vibrio LJC006 sp. nov., isolated from seawater during the bloom of the enteromorpha.</title>
        <authorList>
            <person name="Liang J."/>
        </authorList>
    </citation>
    <scope>NUCLEOTIDE SEQUENCE [LARGE SCALE GENOMIC DNA]</scope>
    <source>
        <strain evidence="3 4">LJC006</strain>
    </source>
</reference>
<dbReference type="Gene3D" id="3.40.1350.10">
    <property type="match status" value="1"/>
</dbReference>
<sequence>MAKNKYSASETRYGRWLKEGRGSGRGVDYKPWLTVRDVPSEGRSHRVFGHKTQRIHHLFSDLELAIFFTLEWNPQITDIREQFPLERSETRQIANENGIRHPADSGVDLYMSSDFLINSLNTELPKFAIQGKYAEALQEPSVIEKLEIERRYWALKKIQWFLVTEKDISPVMVRNIGWLYPSQRDELTDELLLERTSYYSAQFELYPNRTVVDLCKQLDVSYRLPEGQSLYEIRQLLAQRCFHFDMTTEFHRLLVKDLQLENMNHLIGARHVSNQ</sequence>
<dbReference type="InterPro" id="IPR036390">
    <property type="entry name" value="WH_DNA-bd_sf"/>
</dbReference>
<dbReference type="Gene3D" id="1.10.10.10">
    <property type="entry name" value="Winged helix-like DNA-binding domain superfamily/Winged helix DNA-binding domain"/>
    <property type="match status" value="1"/>
</dbReference>
<dbReference type="Pfam" id="PF08721">
    <property type="entry name" value="Tn7_Tnp_TnsA_C"/>
    <property type="match status" value="1"/>
</dbReference>
<gene>
    <name evidence="3" type="ORF">EES38_11175</name>
</gene>
<dbReference type="Proteomes" id="UP000281112">
    <property type="component" value="Unassembled WGS sequence"/>
</dbReference>
<feature type="domain" description="TnsA endonuclease C-terminal" evidence="1">
    <location>
        <begin position="167"/>
        <end position="246"/>
    </location>
</feature>
<dbReference type="AlphaFoldDB" id="A0A3N9TG58"/>
<dbReference type="RefSeq" id="WP_124937284.1">
    <property type="nucleotide sequence ID" value="NZ_RJVQ01000004.1"/>
</dbReference>
<keyword evidence="3" id="KW-0378">Hydrolase</keyword>
<dbReference type="SUPFAM" id="SSF46785">
    <property type="entry name" value="Winged helix' DNA-binding domain"/>
    <property type="match status" value="1"/>
</dbReference>
<accession>A0A3N9TG58</accession>
<dbReference type="OrthoDB" id="5291587at2"/>
<dbReference type="InterPro" id="IPR011856">
    <property type="entry name" value="tRNA_endonuc-like_dom_sf"/>
</dbReference>
<evidence type="ECO:0000313" key="3">
    <source>
        <dbReference type="EMBL" id="RQW62884.1"/>
    </source>
</evidence>
<dbReference type="SUPFAM" id="SSF52980">
    <property type="entry name" value="Restriction endonuclease-like"/>
    <property type="match status" value="1"/>
</dbReference>
<dbReference type="InterPro" id="IPR014832">
    <property type="entry name" value="TnsA_C"/>
</dbReference>
<dbReference type="Pfam" id="PF08722">
    <property type="entry name" value="Tn7_TnsA-like_N"/>
    <property type="match status" value="1"/>
</dbReference>
<dbReference type="GO" id="GO:0004519">
    <property type="term" value="F:endonuclease activity"/>
    <property type="evidence" value="ECO:0007669"/>
    <property type="project" value="UniProtKB-KW"/>
</dbReference>
<dbReference type="EMBL" id="RJVQ01000004">
    <property type="protein sequence ID" value="RQW62884.1"/>
    <property type="molecule type" value="Genomic_DNA"/>
</dbReference>
<evidence type="ECO:0000259" key="2">
    <source>
        <dbReference type="Pfam" id="PF08722"/>
    </source>
</evidence>
<dbReference type="InterPro" id="IPR011335">
    <property type="entry name" value="Restrct_endonuc-II-like"/>
</dbReference>
<evidence type="ECO:0000313" key="4">
    <source>
        <dbReference type="Proteomes" id="UP000281112"/>
    </source>
</evidence>
<feature type="domain" description="TnsA endonuclease N-terminal" evidence="2">
    <location>
        <begin position="73"/>
        <end position="165"/>
    </location>
</feature>
<dbReference type="GO" id="GO:0003676">
    <property type="term" value="F:nucleic acid binding"/>
    <property type="evidence" value="ECO:0007669"/>
    <property type="project" value="InterPro"/>
</dbReference>
<dbReference type="InterPro" id="IPR036388">
    <property type="entry name" value="WH-like_DNA-bd_sf"/>
</dbReference>
<dbReference type="CDD" id="cd22362">
    <property type="entry name" value="TnsA_endonuclease-like"/>
    <property type="match status" value="1"/>
</dbReference>
<proteinExistence type="predicted"/>
<name>A0A3N9TG58_9VIBR</name>
<keyword evidence="3" id="KW-0255">Endonuclease</keyword>